<gene>
    <name evidence="1" type="ORF">HMPREF0454_01966</name>
</gene>
<evidence type="ECO:0000313" key="1">
    <source>
        <dbReference type="EMBL" id="EHM43404.1"/>
    </source>
</evidence>
<protein>
    <submittedName>
        <fullName evidence="1">Uncharacterized protein</fullName>
    </submittedName>
</protein>
<dbReference type="Proteomes" id="UP000005959">
    <property type="component" value="Unassembled WGS sequence"/>
</dbReference>
<proteinExistence type="predicted"/>
<comment type="caution">
    <text evidence="1">The sequence shown here is derived from an EMBL/GenBank/DDBJ whole genome shotgun (WGS) entry which is preliminary data.</text>
</comment>
<dbReference type="HOGENOM" id="CLU_1308675_0_0_6"/>
<sequence length="210" mass="24567">MLINFDPLRESENDRRSHPWKKTSYEERAGFYSNFIKNPELITEVLEDFKPHESQKAVQTFYEFIKWINGSASAFETNDCAMREGVINNVDSLFKYTHKIDGRVEFFLRDHPLNCNKDVITWIMRMSSFYLQVERPDFLNSFIDIQIAPTDFISLPADQREGYRIRLVFNTYGNGDSETWSALNTTFESIFKAIKRLNKALTEGSSPTFP</sequence>
<accession>G9Y5X2</accession>
<organism evidence="1 2">
    <name type="scientific">Hafnia alvei ATCC 51873</name>
    <dbReference type="NCBI Taxonomy" id="1002364"/>
    <lineage>
        <taxon>Bacteria</taxon>
        <taxon>Pseudomonadati</taxon>
        <taxon>Pseudomonadota</taxon>
        <taxon>Gammaproteobacteria</taxon>
        <taxon>Enterobacterales</taxon>
        <taxon>Hafniaceae</taxon>
        <taxon>Hafnia</taxon>
    </lineage>
</organism>
<evidence type="ECO:0000313" key="2">
    <source>
        <dbReference type="Proteomes" id="UP000005959"/>
    </source>
</evidence>
<name>G9Y5X2_HAFAL</name>
<reference evidence="1 2" key="1">
    <citation type="submission" date="2011-08" db="EMBL/GenBank/DDBJ databases">
        <authorList>
            <person name="Weinstock G."/>
            <person name="Sodergren E."/>
            <person name="Clifton S."/>
            <person name="Fulton L."/>
            <person name="Fulton B."/>
            <person name="Courtney L."/>
            <person name="Fronick C."/>
            <person name="Harrison M."/>
            <person name="Strong C."/>
            <person name="Farmer C."/>
            <person name="Delahaunty K."/>
            <person name="Markovic C."/>
            <person name="Hall O."/>
            <person name="Minx P."/>
            <person name="Tomlinson C."/>
            <person name="Mitreva M."/>
            <person name="Hou S."/>
            <person name="Chen J."/>
            <person name="Wollam A."/>
            <person name="Pepin K.H."/>
            <person name="Johnson M."/>
            <person name="Bhonagiri V."/>
            <person name="Zhang X."/>
            <person name="Suruliraj S."/>
            <person name="Warren W."/>
            <person name="Chinwalla A."/>
            <person name="Mardis E.R."/>
            <person name="Wilson R.K."/>
        </authorList>
    </citation>
    <scope>NUCLEOTIDE SEQUENCE [LARGE SCALE GENOMIC DNA]</scope>
    <source>
        <strain evidence="1 2">ATCC 51873</strain>
    </source>
</reference>
<dbReference type="AlphaFoldDB" id="G9Y5X2"/>
<dbReference type="RefSeq" id="WP_004092181.1">
    <property type="nucleotide sequence ID" value="NZ_JH417512.1"/>
</dbReference>
<dbReference type="EMBL" id="AGCI01000040">
    <property type="protein sequence ID" value="EHM43404.1"/>
    <property type="molecule type" value="Genomic_DNA"/>
</dbReference>